<keyword evidence="3" id="KW-1185">Reference proteome</keyword>
<dbReference type="AlphaFoldDB" id="A0A0D7AFG6"/>
<dbReference type="CDD" id="cd00303">
    <property type="entry name" value="retropepsin_like"/>
    <property type="match status" value="1"/>
</dbReference>
<evidence type="ECO:0000256" key="1">
    <source>
        <dbReference type="SAM" id="MobiDB-lite"/>
    </source>
</evidence>
<evidence type="ECO:0000313" key="2">
    <source>
        <dbReference type="EMBL" id="KIY48641.1"/>
    </source>
</evidence>
<sequence>MPAASPVAKLPQHSLSHLPETSSLILDLTSDLLELISPHPTTNPDVQAFINNIRALVDSGSSHCFADAGFVKKYDIPTFFVPPVTLRLFDGSSTAMIKWAIHLPLRFPNIHEVIHIQCYVTTLDLSVSVVLGHNFLVHHNPTIDWTTGNIQFRQQPLPMPPAHPGPATTAPRDSTSEPSGVSATPGLWSPVLPAQADTDKKFSAQPSPLPSDPPSISLVSAAAYLRAAKVTGAKQFTLHPRFSKVYARAAGLGVDDDVPDTVPDLTWVPPEFHEFADVFNKTSADTLPDHRSYDLKIELEDGA</sequence>
<accession>A0A0D7AFG6</accession>
<dbReference type="InterPro" id="IPR021109">
    <property type="entry name" value="Peptidase_aspartic_dom_sf"/>
</dbReference>
<reference evidence="2 3" key="1">
    <citation type="journal article" date="2015" name="Fungal Genet. Biol.">
        <title>Evolution of novel wood decay mechanisms in Agaricales revealed by the genome sequences of Fistulina hepatica and Cylindrobasidium torrendii.</title>
        <authorList>
            <person name="Floudas D."/>
            <person name="Held B.W."/>
            <person name="Riley R."/>
            <person name="Nagy L.G."/>
            <person name="Koehler G."/>
            <person name="Ransdell A.S."/>
            <person name="Younus H."/>
            <person name="Chow J."/>
            <person name="Chiniquy J."/>
            <person name="Lipzen A."/>
            <person name="Tritt A."/>
            <person name="Sun H."/>
            <person name="Haridas S."/>
            <person name="LaButti K."/>
            <person name="Ohm R.A."/>
            <person name="Kues U."/>
            <person name="Blanchette R.A."/>
            <person name="Grigoriev I.V."/>
            <person name="Minto R.E."/>
            <person name="Hibbett D.S."/>
        </authorList>
    </citation>
    <scope>NUCLEOTIDE SEQUENCE [LARGE SCALE GENOMIC DNA]</scope>
    <source>
        <strain evidence="2 3">ATCC 64428</strain>
    </source>
</reference>
<organism evidence="2 3">
    <name type="scientific">Fistulina hepatica ATCC 64428</name>
    <dbReference type="NCBI Taxonomy" id="1128425"/>
    <lineage>
        <taxon>Eukaryota</taxon>
        <taxon>Fungi</taxon>
        <taxon>Dikarya</taxon>
        <taxon>Basidiomycota</taxon>
        <taxon>Agaricomycotina</taxon>
        <taxon>Agaricomycetes</taxon>
        <taxon>Agaricomycetidae</taxon>
        <taxon>Agaricales</taxon>
        <taxon>Fistulinaceae</taxon>
        <taxon>Fistulina</taxon>
    </lineage>
</organism>
<gene>
    <name evidence="2" type="ORF">FISHEDRAFT_73429</name>
</gene>
<dbReference type="EMBL" id="KN881828">
    <property type="protein sequence ID" value="KIY48641.1"/>
    <property type="molecule type" value="Genomic_DNA"/>
</dbReference>
<protein>
    <submittedName>
        <fullName evidence="2">Uncharacterized protein</fullName>
    </submittedName>
</protein>
<feature type="region of interest" description="Disordered" evidence="1">
    <location>
        <begin position="154"/>
        <end position="190"/>
    </location>
</feature>
<dbReference type="SUPFAM" id="SSF50630">
    <property type="entry name" value="Acid proteases"/>
    <property type="match status" value="1"/>
</dbReference>
<feature type="compositionally biased region" description="Polar residues" evidence="1">
    <location>
        <begin position="172"/>
        <end position="182"/>
    </location>
</feature>
<name>A0A0D7AFG6_9AGAR</name>
<dbReference type="OrthoDB" id="3341476at2759"/>
<evidence type="ECO:0000313" key="3">
    <source>
        <dbReference type="Proteomes" id="UP000054144"/>
    </source>
</evidence>
<dbReference type="Gene3D" id="2.40.70.10">
    <property type="entry name" value="Acid Proteases"/>
    <property type="match status" value="1"/>
</dbReference>
<proteinExistence type="predicted"/>
<dbReference type="Proteomes" id="UP000054144">
    <property type="component" value="Unassembled WGS sequence"/>
</dbReference>